<protein>
    <recommendedName>
        <fullName evidence="3">Alternate-type signal peptide domain-containing protein</fullName>
    </recommendedName>
</protein>
<evidence type="ECO:0008006" key="3">
    <source>
        <dbReference type="Google" id="ProtNLM"/>
    </source>
</evidence>
<dbReference type="RefSeq" id="WP_256303590.1">
    <property type="nucleotide sequence ID" value="NZ_JANFYS010000010.1"/>
</dbReference>
<reference evidence="1" key="1">
    <citation type="submission" date="2022-06" db="EMBL/GenBank/DDBJ databases">
        <title>Isolation of gut microbiota from human fecal samples.</title>
        <authorList>
            <person name="Pamer E.G."/>
            <person name="Barat B."/>
            <person name="Waligurski E."/>
            <person name="Medina S."/>
            <person name="Paddock L."/>
            <person name="Mostad J."/>
        </authorList>
    </citation>
    <scope>NUCLEOTIDE SEQUENCE</scope>
    <source>
        <strain evidence="1">DFI.9.91</strain>
    </source>
</reference>
<evidence type="ECO:0000313" key="2">
    <source>
        <dbReference type="Proteomes" id="UP001204562"/>
    </source>
</evidence>
<comment type="caution">
    <text evidence="1">The sequence shown here is derived from an EMBL/GenBank/DDBJ whole genome shotgun (WGS) entry which is preliminary data.</text>
</comment>
<sequence>MASYRGKRVLKRRRLTPLAAAALLMVLFMSVGGTLAWLTAHTSAITNTFTVATPGVDIEEGFDKQTKSDVKVKNTGEVEAYIRVALIPTWTSDAEGKNPVGEPASLEDLKIEGTFPGAGWLKGSDGYYYYQTPVAPGAYTAVLLEKATVTTENGYHMNLQVMADSIQADPTRAVTAMWGTAKGGAVTGVDGTTLQIQQP</sequence>
<name>A0AAW5JL35_9FIRM</name>
<dbReference type="EMBL" id="JANFYS010000010">
    <property type="protein sequence ID" value="MCQ4770048.1"/>
    <property type="molecule type" value="Genomic_DNA"/>
</dbReference>
<gene>
    <name evidence="1" type="ORF">NE579_06165</name>
</gene>
<dbReference type="Proteomes" id="UP001204562">
    <property type="component" value="Unassembled WGS sequence"/>
</dbReference>
<accession>A0AAW5JL35</accession>
<organism evidence="1 2">
    <name type="scientific">Intestinimonas massiliensis</name>
    <name type="common">ex Afouda et al. 2020</name>
    <dbReference type="NCBI Taxonomy" id="1673721"/>
    <lineage>
        <taxon>Bacteria</taxon>
        <taxon>Bacillati</taxon>
        <taxon>Bacillota</taxon>
        <taxon>Clostridia</taxon>
        <taxon>Eubacteriales</taxon>
        <taxon>Intestinimonas</taxon>
    </lineage>
</organism>
<dbReference type="AlphaFoldDB" id="A0AAW5JL35"/>
<evidence type="ECO:0000313" key="1">
    <source>
        <dbReference type="EMBL" id="MCQ4770048.1"/>
    </source>
</evidence>
<proteinExistence type="predicted"/>